<keyword evidence="2" id="KW-1185">Reference proteome</keyword>
<dbReference type="Pfam" id="PF08852">
    <property type="entry name" value="DUF1822"/>
    <property type="match status" value="1"/>
</dbReference>
<dbReference type="EMBL" id="AP018248">
    <property type="protein sequence ID" value="BAZ00819.1"/>
    <property type="molecule type" value="Genomic_DNA"/>
</dbReference>
<proteinExistence type="predicted"/>
<dbReference type="RefSeq" id="WP_096579992.1">
    <property type="nucleotide sequence ID" value="NZ_CAWNJS010000001.1"/>
</dbReference>
<dbReference type="AlphaFoldDB" id="A0A1Z4N502"/>
<dbReference type="InterPro" id="IPR014951">
    <property type="entry name" value="DUF1822"/>
</dbReference>
<evidence type="ECO:0000313" key="1">
    <source>
        <dbReference type="EMBL" id="BAZ00819.1"/>
    </source>
</evidence>
<organism evidence="1 2">
    <name type="scientific">Tolypothrix tenuis PCC 7101</name>
    <dbReference type="NCBI Taxonomy" id="231146"/>
    <lineage>
        <taxon>Bacteria</taxon>
        <taxon>Bacillati</taxon>
        <taxon>Cyanobacteriota</taxon>
        <taxon>Cyanophyceae</taxon>
        <taxon>Nostocales</taxon>
        <taxon>Tolypothrichaceae</taxon>
        <taxon>Tolypothrix</taxon>
    </lineage>
</organism>
<evidence type="ECO:0000313" key="2">
    <source>
        <dbReference type="Proteomes" id="UP000218785"/>
    </source>
</evidence>
<dbReference type="Proteomes" id="UP000218785">
    <property type="component" value="Chromosome"/>
</dbReference>
<sequence length="322" mass="36011">MTYTTYNLDNFSVPLPIAQAARTTAQKFANQQPTPEKAAQVRLNTLAVLVVNDYLQMMDIETNLSASDSWNPVMRLFADIADLAIPGFGSLECRPVGVLENTCAVPPETWEERIGYIVVQIDESLLEAKLLGFVDSVDTEELSLSKLKSPEAFIEHLAKLKLSSASKPVNLSQWFAGIFESSWQTVEALWNSQEPELAYGFRGPETFEQETSHRTETITRRAKLMDFGIQIADKPLMLIVELCPQANEKTHIRLQLHPTGKLNFLPPGVQLTVLDDSGAVFLEAQARSADNYIQLQFRGVTKEIFSVRVAFNDISITEQFVI</sequence>
<protein>
    <recommendedName>
        <fullName evidence="3">DUF1822 domain-containing protein</fullName>
    </recommendedName>
</protein>
<reference evidence="1 2" key="1">
    <citation type="submission" date="2017-06" db="EMBL/GenBank/DDBJ databases">
        <title>Genome sequencing of cyanobaciteial culture collection at National Institute for Environmental Studies (NIES).</title>
        <authorList>
            <person name="Hirose Y."/>
            <person name="Shimura Y."/>
            <person name="Fujisawa T."/>
            <person name="Nakamura Y."/>
            <person name="Kawachi M."/>
        </authorList>
    </citation>
    <scope>NUCLEOTIDE SEQUENCE [LARGE SCALE GENOMIC DNA]</scope>
    <source>
        <strain evidence="1 2">NIES-37</strain>
    </source>
</reference>
<name>A0A1Z4N502_9CYAN</name>
<gene>
    <name evidence="1" type="ORF">NIES37_48150</name>
</gene>
<evidence type="ECO:0008006" key="3">
    <source>
        <dbReference type="Google" id="ProtNLM"/>
    </source>
</evidence>
<dbReference type="KEGG" id="ttq:NIES37_48150"/>
<accession>A0A1Z4N502</accession>